<feature type="region of interest" description="Disordered" evidence="2">
    <location>
        <begin position="198"/>
        <end position="230"/>
    </location>
</feature>
<proteinExistence type="predicted"/>
<evidence type="ECO:0000313" key="5">
    <source>
        <dbReference type="EMBL" id="GIX78161.1"/>
    </source>
</evidence>
<dbReference type="AlphaFoldDB" id="A0AAV4N3C8"/>
<accession>A0AAV4N3C8</accession>
<evidence type="ECO:0000256" key="2">
    <source>
        <dbReference type="SAM" id="MobiDB-lite"/>
    </source>
</evidence>
<keyword evidence="6" id="KW-1185">Reference proteome</keyword>
<feature type="compositionally biased region" description="Basic and acidic residues" evidence="2">
    <location>
        <begin position="201"/>
        <end position="221"/>
    </location>
</feature>
<sequence length="386" mass="43454">MHCLSTFMHLLSVSVCINDSFARLEDQADLILKQLDSLRAAQERYEKEARANFKKILDVNSMLEKLGASKADRAEMMKLLDLKADLELVMTKLDRSEFVAVVQDLEESIERLSIQVKMNEEEMQEGFATLHKELSFKMYTEDFIIATEPIRNRIKAILYEQQKIKDIALQNFFPDAPGVTKCISCKRAANLMSLKWPGPKVTKETGESTDKEMAESPKSAKDPPQIKLPPIDIDEIPIPPADKPRIQDIHQLPVLFANIRPQVGLAHEKRKKDIDKEIATFFKTGKKLYAVGGEHTKTMPLQKGVAFTTHTVPQTKRTGVLLKSSDQKYFRGTVADSSSSTTTKTQPSKDKSESKQNIQQPAPVTLQSTFSRPLPDAKISLPKNKS</sequence>
<feature type="signal peptide" evidence="3">
    <location>
        <begin position="1"/>
        <end position="22"/>
    </location>
</feature>
<name>A0AAV4N3C8_9ARAC</name>
<organism evidence="5 6">
    <name type="scientific">Caerostris darwini</name>
    <dbReference type="NCBI Taxonomy" id="1538125"/>
    <lineage>
        <taxon>Eukaryota</taxon>
        <taxon>Metazoa</taxon>
        <taxon>Ecdysozoa</taxon>
        <taxon>Arthropoda</taxon>
        <taxon>Chelicerata</taxon>
        <taxon>Arachnida</taxon>
        <taxon>Araneae</taxon>
        <taxon>Araneomorphae</taxon>
        <taxon>Entelegynae</taxon>
        <taxon>Araneoidea</taxon>
        <taxon>Araneidae</taxon>
        <taxon>Caerostris</taxon>
    </lineage>
</organism>
<dbReference type="Proteomes" id="UP001054837">
    <property type="component" value="Unassembled WGS sequence"/>
</dbReference>
<feature type="chain" id="PRO_5043394231" description="DUF4795 domain-containing protein" evidence="3">
    <location>
        <begin position="23"/>
        <end position="386"/>
    </location>
</feature>
<evidence type="ECO:0000256" key="3">
    <source>
        <dbReference type="SAM" id="SignalP"/>
    </source>
</evidence>
<keyword evidence="3" id="KW-0732">Signal</keyword>
<evidence type="ECO:0000313" key="6">
    <source>
        <dbReference type="Proteomes" id="UP001054837"/>
    </source>
</evidence>
<dbReference type="InterPro" id="IPR032013">
    <property type="entry name" value="DUF4795"/>
</dbReference>
<keyword evidence="1" id="KW-0175">Coiled coil</keyword>
<feature type="coiled-coil region" evidence="1">
    <location>
        <begin position="21"/>
        <end position="48"/>
    </location>
</feature>
<reference evidence="5 6" key="1">
    <citation type="submission" date="2021-06" db="EMBL/GenBank/DDBJ databases">
        <title>Caerostris darwini draft genome.</title>
        <authorList>
            <person name="Kono N."/>
            <person name="Arakawa K."/>
        </authorList>
    </citation>
    <scope>NUCLEOTIDE SEQUENCE [LARGE SCALE GENOMIC DNA]</scope>
</reference>
<feature type="domain" description="DUF4795" evidence="4">
    <location>
        <begin position="33"/>
        <end position="193"/>
    </location>
</feature>
<dbReference type="EMBL" id="BPLQ01001079">
    <property type="protein sequence ID" value="GIX78161.1"/>
    <property type="molecule type" value="Genomic_DNA"/>
</dbReference>
<gene>
    <name evidence="5" type="ORF">CDAR_508822</name>
</gene>
<feature type="compositionally biased region" description="Low complexity" evidence="2">
    <location>
        <begin position="337"/>
        <end position="346"/>
    </location>
</feature>
<evidence type="ECO:0000259" key="4">
    <source>
        <dbReference type="Pfam" id="PF16043"/>
    </source>
</evidence>
<comment type="caution">
    <text evidence="5">The sequence shown here is derived from an EMBL/GenBank/DDBJ whole genome shotgun (WGS) entry which is preliminary data.</text>
</comment>
<feature type="compositionally biased region" description="Polar residues" evidence="2">
    <location>
        <begin position="355"/>
        <end position="371"/>
    </location>
</feature>
<feature type="region of interest" description="Disordered" evidence="2">
    <location>
        <begin position="332"/>
        <end position="386"/>
    </location>
</feature>
<protein>
    <recommendedName>
        <fullName evidence="4">DUF4795 domain-containing protein</fullName>
    </recommendedName>
</protein>
<evidence type="ECO:0000256" key="1">
    <source>
        <dbReference type="SAM" id="Coils"/>
    </source>
</evidence>
<dbReference type="Pfam" id="PF16043">
    <property type="entry name" value="DUF4795"/>
    <property type="match status" value="1"/>
</dbReference>